<gene>
    <name evidence="1" type="primary">cas6e</name>
    <name evidence="1" type="ORF">KO481_16690</name>
</gene>
<dbReference type="CDD" id="cd09727">
    <property type="entry name" value="Cas6_I-E"/>
    <property type="match status" value="1"/>
</dbReference>
<evidence type="ECO:0000313" key="2">
    <source>
        <dbReference type="Proteomes" id="UP000733379"/>
    </source>
</evidence>
<proteinExistence type="predicted"/>
<evidence type="ECO:0000313" key="1">
    <source>
        <dbReference type="EMBL" id="MBU3063160.1"/>
    </source>
</evidence>
<dbReference type="Pfam" id="PF08798">
    <property type="entry name" value="CRISPR_assoc"/>
    <property type="match status" value="1"/>
</dbReference>
<dbReference type="EMBL" id="JAHKNI010000005">
    <property type="protein sequence ID" value="MBU3063160.1"/>
    <property type="molecule type" value="Genomic_DNA"/>
</dbReference>
<accession>A0ABS6B1K7</accession>
<keyword evidence="2" id="KW-1185">Reference proteome</keyword>
<dbReference type="RefSeq" id="WP_215918079.1">
    <property type="nucleotide sequence ID" value="NZ_JAHKNI010000005.1"/>
</dbReference>
<dbReference type="InterPro" id="IPR010179">
    <property type="entry name" value="CRISPR-assoc_prot_Cse3"/>
</dbReference>
<sequence length="212" mass="23382">MPWLTRIELNLTNRTVRSELRNAVTMHQRLMTLMPAALGDSPRQQAGLLYRIDENRTGTQILIQSQHEPDLTAIPATYGTAAVRDLTPLLDALDHDVLVHYRLAGSAIKRLARGNPHPGKVVALRGEEIDQWWATRAPACGLRLETLSATPQGHIRGRRPDAQPRDQVRHAIARFEGIAAVTDPDTLRQAVREGIGRGKSHGCGLLSLALAR</sequence>
<dbReference type="NCBIfam" id="TIGR01907">
    <property type="entry name" value="casE_Cse3"/>
    <property type="match status" value="1"/>
</dbReference>
<dbReference type="Proteomes" id="UP000733379">
    <property type="component" value="Unassembled WGS sequence"/>
</dbReference>
<dbReference type="SMART" id="SM01101">
    <property type="entry name" value="CRISPR_assoc"/>
    <property type="match status" value="1"/>
</dbReference>
<reference evidence="1 2" key="1">
    <citation type="submission" date="2021-06" db="EMBL/GenBank/DDBJ databases">
        <title>Actinomycetes sequencing.</title>
        <authorList>
            <person name="Shan Q."/>
        </authorList>
    </citation>
    <scope>NUCLEOTIDE SEQUENCE [LARGE SCALE GENOMIC DNA]</scope>
    <source>
        <strain evidence="1 2">NEAU-G5</strain>
    </source>
</reference>
<dbReference type="SUPFAM" id="SSF117987">
    <property type="entry name" value="CRISPR-associated protein"/>
    <property type="match status" value="2"/>
</dbReference>
<protein>
    <submittedName>
        <fullName evidence="1">Type I-E CRISPR-associated protein Cas6/Cse3/CasE</fullName>
    </submittedName>
</protein>
<comment type="caution">
    <text evidence="1">The sequence shown here is derived from an EMBL/GenBank/DDBJ whole genome shotgun (WGS) entry which is preliminary data.</text>
</comment>
<organism evidence="1 2">
    <name type="scientific">Nocardia albiluteola</name>
    <dbReference type="NCBI Taxonomy" id="2842303"/>
    <lineage>
        <taxon>Bacteria</taxon>
        <taxon>Bacillati</taxon>
        <taxon>Actinomycetota</taxon>
        <taxon>Actinomycetes</taxon>
        <taxon>Mycobacteriales</taxon>
        <taxon>Nocardiaceae</taxon>
        <taxon>Nocardia</taxon>
    </lineage>
</organism>
<name>A0ABS6B1K7_9NOCA</name>
<dbReference type="Gene3D" id="3.30.70.1210">
    <property type="entry name" value="Crispr-associated protein, domain 2"/>
    <property type="match status" value="1"/>
</dbReference>
<dbReference type="Gene3D" id="3.30.70.1200">
    <property type="entry name" value="Crispr-associated protein, domain 1"/>
    <property type="match status" value="1"/>
</dbReference>